<feature type="coiled-coil region" evidence="8">
    <location>
        <begin position="353"/>
        <end position="448"/>
    </location>
</feature>
<keyword evidence="3 6" id="KW-0547">Nucleotide-binding</keyword>
<dbReference type="GO" id="GO:0005524">
    <property type="term" value="F:ATP binding"/>
    <property type="evidence" value="ECO:0007669"/>
    <property type="project" value="UniProtKB-UniRule"/>
</dbReference>
<evidence type="ECO:0000256" key="8">
    <source>
        <dbReference type="SAM" id="Coils"/>
    </source>
</evidence>
<dbReference type="PROSITE" id="PS50067">
    <property type="entry name" value="KINESIN_MOTOR_2"/>
    <property type="match status" value="1"/>
</dbReference>
<dbReference type="Gene3D" id="3.40.850.10">
    <property type="entry name" value="Kinesin motor domain"/>
    <property type="match status" value="1"/>
</dbReference>
<dbReference type="GO" id="GO:0051231">
    <property type="term" value="P:spindle elongation"/>
    <property type="evidence" value="ECO:0007669"/>
    <property type="project" value="TreeGrafter"/>
</dbReference>
<evidence type="ECO:0000256" key="5">
    <source>
        <dbReference type="ARBA" id="ARBA00023054"/>
    </source>
</evidence>
<comment type="caution">
    <text evidence="10">The sequence shown here is derived from an EMBL/GenBank/DDBJ whole genome shotgun (WGS) entry which is preliminary data.</text>
</comment>
<evidence type="ECO:0000256" key="1">
    <source>
        <dbReference type="ARBA" id="ARBA00004496"/>
    </source>
</evidence>
<dbReference type="Pfam" id="PF00225">
    <property type="entry name" value="Kinesin"/>
    <property type="match status" value="1"/>
</dbReference>
<comment type="subcellular location">
    <subcellularLocation>
        <location evidence="1">Cytoplasm</location>
    </subcellularLocation>
</comment>
<dbReference type="EMBL" id="MPUH01000222">
    <property type="protein sequence ID" value="OMJ85908.1"/>
    <property type="molecule type" value="Genomic_DNA"/>
</dbReference>
<dbReference type="InterPro" id="IPR027640">
    <property type="entry name" value="Kinesin-like_fam"/>
</dbReference>
<feature type="domain" description="Kinesin motor" evidence="9">
    <location>
        <begin position="8"/>
        <end position="327"/>
    </location>
</feature>
<dbReference type="OrthoDB" id="3176171at2759"/>
<reference evidence="10 11" key="1">
    <citation type="submission" date="2016-11" db="EMBL/GenBank/DDBJ databases">
        <title>The macronuclear genome of Stentor coeruleus: a giant cell with tiny introns.</title>
        <authorList>
            <person name="Slabodnick M."/>
            <person name="Ruby J.G."/>
            <person name="Reiff S.B."/>
            <person name="Swart E.C."/>
            <person name="Gosai S."/>
            <person name="Prabakaran S."/>
            <person name="Witkowska E."/>
            <person name="Larue G.E."/>
            <person name="Fisher S."/>
            <person name="Freeman R.M."/>
            <person name="Gunawardena J."/>
            <person name="Chu W."/>
            <person name="Stover N.A."/>
            <person name="Gregory B.D."/>
            <person name="Nowacki M."/>
            <person name="Derisi J."/>
            <person name="Roy S.W."/>
            <person name="Marshall W.F."/>
            <person name="Sood P."/>
        </authorList>
    </citation>
    <scope>NUCLEOTIDE SEQUENCE [LARGE SCALE GENOMIC DNA]</scope>
    <source>
        <strain evidence="10">WM001</strain>
    </source>
</reference>
<feature type="coiled-coil region" evidence="8">
    <location>
        <begin position="484"/>
        <end position="548"/>
    </location>
</feature>
<dbReference type="PANTHER" id="PTHR47969">
    <property type="entry name" value="CHROMOSOME-ASSOCIATED KINESIN KIF4A-RELATED"/>
    <property type="match status" value="1"/>
</dbReference>
<keyword evidence="2" id="KW-0963">Cytoplasm</keyword>
<organism evidence="10 11">
    <name type="scientific">Stentor coeruleus</name>
    <dbReference type="NCBI Taxonomy" id="5963"/>
    <lineage>
        <taxon>Eukaryota</taxon>
        <taxon>Sar</taxon>
        <taxon>Alveolata</taxon>
        <taxon>Ciliophora</taxon>
        <taxon>Postciliodesmatophora</taxon>
        <taxon>Heterotrichea</taxon>
        <taxon>Heterotrichida</taxon>
        <taxon>Stentoridae</taxon>
        <taxon>Stentor</taxon>
    </lineage>
</organism>
<dbReference type="GO" id="GO:0008017">
    <property type="term" value="F:microtubule binding"/>
    <property type="evidence" value="ECO:0007669"/>
    <property type="project" value="InterPro"/>
</dbReference>
<sequence length="705" mass="80969">MNTNDETGVKVIVRFRPQIGNELSYNPQSCIEITQNHVTVYPPGSISLTFTFDYILDPLSTQEQTYESGPKEIVESVMQGFNGTIFTYGQLDSGKSYTMFGEQSEPEFMGIIPRMIGTLFDWIDSEDEHVEFLIKVSFFELYMEKIFDLLNPLGNDLKLKNNKKGPYIESLREVYTTCDFDIHELIKVGLLNKSHRDSQNSTQAPYSHTVFSISVQQTTSEGACKIGKLYLVDLAGSEKISTCASPTLKQEQVSVSTSLNTLGSVISALTDKNIGFIPYRASKLTRILQESLGGNSKTALIINCSPSPLNVEETLNSLRFGTRVRSVRNYPVVNREYSLFDLKAQFVKKLENYHKMTHKISLLEEQLAKVNQERLSLRMYSIEDDSTKIPVDYTEIKQEIEEIKQRISEQEELKNQYEESIQASTLKIEELKIINEQQKIALQELESHSNMLDTELKEVEYSLESVLASVDLMNSEYQDDLTSIENMEKSLSKLQGEIEHGKCQLKCMTDMRSSVSKAAVEEQLRRRIKEEKEKNKSLKEDMKKIEYEIDLLLFKKFKDYMEADNLQVTGKKIFDIEMAIDKARMKYLEDERSMTLLQKNARTQMDALSKTLDKISKEYRNLTSKYSEIQLEKLIFQRKTLRLEEKCDKIAEDIARVDKRFMRIDKFNGNASQIGELGRLLQKANSVHSSLTARRLQYSINGGFS</sequence>
<evidence type="ECO:0000256" key="2">
    <source>
        <dbReference type="ARBA" id="ARBA00022490"/>
    </source>
</evidence>
<dbReference type="PROSITE" id="PS00411">
    <property type="entry name" value="KINESIN_MOTOR_1"/>
    <property type="match status" value="1"/>
</dbReference>
<dbReference type="InterPro" id="IPR019821">
    <property type="entry name" value="Kinesin_motor_CS"/>
</dbReference>
<dbReference type="InterPro" id="IPR036961">
    <property type="entry name" value="Kinesin_motor_dom_sf"/>
</dbReference>
<dbReference type="GO" id="GO:0005874">
    <property type="term" value="C:microtubule"/>
    <property type="evidence" value="ECO:0007669"/>
    <property type="project" value="UniProtKB-KW"/>
</dbReference>
<evidence type="ECO:0000259" key="9">
    <source>
        <dbReference type="PROSITE" id="PS50067"/>
    </source>
</evidence>
<dbReference type="SMART" id="SM00129">
    <property type="entry name" value="KISc"/>
    <property type="match status" value="1"/>
</dbReference>
<evidence type="ECO:0000256" key="6">
    <source>
        <dbReference type="PROSITE-ProRule" id="PRU00283"/>
    </source>
</evidence>
<dbReference type="Proteomes" id="UP000187209">
    <property type="component" value="Unassembled WGS sequence"/>
</dbReference>
<name>A0A1R2CA71_9CILI</name>
<feature type="binding site" evidence="6">
    <location>
        <begin position="89"/>
        <end position="96"/>
    </location>
    <ligand>
        <name>ATP</name>
        <dbReference type="ChEBI" id="CHEBI:30616"/>
    </ligand>
</feature>
<dbReference type="PRINTS" id="PR00380">
    <property type="entry name" value="KINESINHEAVY"/>
</dbReference>
<protein>
    <recommendedName>
        <fullName evidence="7">Kinesin-like protein</fullName>
    </recommendedName>
</protein>
<proteinExistence type="inferred from homology"/>
<accession>A0A1R2CA71</accession>
<dbReference type="InterPro" id="IPR027417">
    <property type="entry name" value="P-loop_NTPase"/>
</dbReference>
<keyword evidence="5 8" id="KW-0175">Coiled coil</keyword>
<dbReference type="GO" id="GO:0007018">
    <property type="term" value="P:microtubule-based movement"/>
    <property type="evidence" value="ECO:0007669"/>
    <property type="project" value="InterPro"/>
</dbReference>
<dbReference type="PANTHER" id="PTHR47969:SF15">
    <property type="entry name" value="CHROMOSOME-ASSOCIATED KINESIN KIF4A-RELATED"/>
    <property type="match status" value="1"/>
</dbReference>
<dbReference type="AlphaFoldDB" id="A0A1R2CA71"/>
<comment type="similarity">
    <text evidence="6 7">Belongs to the TRAFAC class myosin-kinesin ATPase superfamily. Kinesin family.</text>
</comment>
<keyword evidence="7" id="KW-0493">Microtubule</keyword>
<dbReference type="SUPFAM" id="SSF52540">
    <property type="entry name" value="P-loop containing nucleoside triphosphate hydrolases"/>
    <property type="match status" value="1"/>
</dbReference>
<dbReference type="GO" id="GO:0003777">
    <property type="term" value="F:microtubule motor activity"/>
    <property type="evidence" value="ECO:0007669"/>
    <property type="project" value="InterPro"/>
</dbReference>
<dbReference type="InterPro" id="IPR001752">
    <property type="entry name" value="Kinesin_motor_dom"/>
</dbReference>
<feature type="coiled-coil region" evidence="8">
    <location>
        <begin position="598"/>
        <end position="632"/>
    </location>
</feature>
<evidence type="ECO:0000256" key="7">
    <source>
        <dbReference type="RuleBase" id="RU000394"/>
    </source>
</evidence>
<evidence type="ECO:0000256" key="4">
    <source>
        <dbReference type="ARBA" id="ARBA00022840"/>
    </source>
</evidence>
<evidence type="ECO:0000313" key="11">
    <source>
        <dbReference type="Proteomes" id="UP000187209"/>
    </source>
</evidence>
<gene>
    <name evidence="10" type="ORF">SteCoe_12683</name>
</gene>
<keyword evidence="11" id="KW-1185">Reference proteome</keyword>
<dbReference type="GO" id="GO:0005875">
    <property type="term" value="C:microtubule associated complex"/>
    <property type="evidence" value="ECO:0007669"/>
    <property type="project" value="TreeGrafter"/>
</dbReference>
<evidence type="ECO:0000313" key="10">
    <source>
        <dbReference type="EMBL" id="OMJ85908.1"/>
    </source>
</evidence>
<keyword evidence="4 6" id="KW-0067">ATP-binding</keyword>
<dbReference type="GO" id="GO:0007052">
    <property type="term" value="P:mitotic spindle organization"/>
    <property type="evidence" value="ECO:0007669"/>
    <property type="project" value="TreeGrafter"/>
</dbReference>
<evidence type="ECO:0000256" key="3">
    <source>
        <dbReference type="ARBA" id="ARBA00022741"/>
    </source>
</evidence>
<keyword evidence="6 7" id="KW-0505">Motor protein</keyword>
<dbReference type="GO" id="GO:0005737">
    <property type="term" value="C:cytoplasm"/>
    <property type="evidence" value="ECO:0007669"/>
    <property type="project" value="UniProtKB-SubCell"/>
</dbReference>